<keyword evidence="5 17" id="KW-0732">Signal</keyword>
<dbReference type="GO" id="GO:0005802">
    <property type="term" value="C:trans-Golgi network"/>
    <property type="evidence" value="ECO:0007669"/>
    <property type="project" value="TreeGrafter"/>
</dbReference>
<evidence type="ECO:0000256" key="6">
    <source>
        <dbReference type="ARBA" id="ARBA00022801"/>
    </source>
</evidence>
<evidence type="ECO:0000256" key="5">
    <source>
        <dbReference type="ARBA" id="ARBA00022729"/>
    </source>
</evidence>
<dbReference type="CDD" id="cd04059">
    <property type="entry name" value="Peptidases_S8_Protein_convertases_Kexins_Furin-like"/>
    <property type="match status" value="1"/>
</dbReference>
<keyword evidence="6 14" id="KW-0378">Hydrolase</keyword>
<dbReference type="FunFam" id="2.60.120.260:FF:000026">
    <property type="entry name" value="proprotein convertase subtilisin/kexin type 7"/>
    <property type="match status" value="1"/>
</dbReference>
<protein>
    <submittedName>
        <fullName evidence="19">Peptidase S8/S53 domain-containing protein</fullName>
    </submittedName>
</protein>
<keyword evidence="10 16" id="KW-0472">Membrane</keyword>
<dbReference type="InterPro" id="IPR000209">
    <property type="entry name" value="Peptidase_S8/S53_dom"/>
</dbReference>
<evidence type="ECO:0000256" key="2">
    <source>
        <dbReference type="ARBA" id="ARBA00005325"/>
    </source>
</evidence>
<dbReference type="OrthoDB" id="300641at2759"/>
<comment type="caution">
    <text evidence="19">The sequence shown here is derived from an EMBL/GenBank/DDBJ whole genome shotgun (WGS) entry which is preliminary data.</text>
</comment>
<keyword evidence="4 16" id="KW-0812">Transmembrane</keyword>
<dbReference type="Proteomes" id="UP000807353">
    <property type="component" value="Unassembled WGS sequence"/>
</dbReference>
<feature type="region of interest" description="Disordered" evidence="15">
    <location>
        <begin position="743"/>
        <end position="836"/>
    </location>
</feature>
<feature type="signal peptide" evidence="17">
    <location>
        <begin position="1"/>
        <end position="20"/>
    </location>
</feature>
<sequence>MMLFFSTLAVVFLAQKSVLGGVPARRSYDTHNYYVIEHDPQRISGASLADVARTLGVEMVEQVGELQNHWLVRVQKPSMELVARGEIFDPVVDVFESLRNKAVSRLSSRSYDEDTIQARRVVQSVRHLSRQVLRQRVRRAPPPLWPPTSIKGVTQKFDIRDPMFSQQWHLVNEDYPEHMMNVTPVWEMGFTGKGVISSVVDDGLDYTSDDLASNFDAENSYDFNEHVHLPYPSGARDRHGTRCAGQIAASKNNACGVGIAYESRVAAVRILAKPITDVDEAVALNYGYQNVSVYSCSWGPPDNGKAMGAPSYLIKKSVLNGINNGRGGKGSIFVFASGNGGGHDDQCNFDGYTNSIYSVTVSSVDYRGQHPYYSEACAANMIVAYSSGGGRHIVTTDKGKNKCTTTHGGTSAAAPNAAGVFVLAVQARPDLTWRDIQYLCIETAKIINPDDSDWERTATGRLYSYKYGFGVLDAHRFVTTAQKWQLVKPQAWFVTDAVQLDNGRMNEAKKYTGGSPIGPGGVTSKITITKEILEGNNFEALEHINIQVWIDHTRRGDVEVEIISPGGVRSILGKSRPGDEAKSGYPGWVFMSVKHWGEDPVGDWTIKVSDQQTSIDSGRFLGWRMKFWGTTIDESKATKYELPLVDNILPPLNDPTRPIVVSPTVTNTHARPTPNLDDETITSPESEKEDTWFKDVAETVTSHKLFFGVVGAVVLIGTVGGIFLWRKRAARLRLNYVTIPASDTLPMGTLPGTEGSHLSGNEEGRHPQDRVSTGLGFHSGFLDDDDMSMAGPTSTPQYRDEPEADTQPQGPLPVVHVSSPSPRLSVDGGWENARVP</sequence>
<dbReference type="PROSITE" id="PS51829">
    <property type="entry name" value="P_HOMO_B"/>
    <property type="match status" value="1"/>
</dbReference>
<keyword evidence="9 16" id="KW-1133">Transmembrane helix</keyword>
<dbReference type="SUPFAM" id="SSF52743">
    <property type="entry name" value="Subtilisin-like"/>
    <property type="match status" value="1"/>
</dbReference>
<comment type="similarity">
    <text evidence="2">Belongs to the peptidase S8 family. Furin subfamily.</text>
</comment>
<evidence type="ECO:0000256" key="3">
    <source>
        <dbReference type="ARBA" id="ARBA00022670"/>
    </source>
</evidence>
<dbReference type="PANTHER" id="PTHR42884">
    <property type="entry name" value="PROPROTEIN CONVERTASE SUBTILISIN/KEXIN-RELATED"/>
    <property type="match status" value="1"/>
</dbReference>
<evidence type="ECO:0000313" key="19">
    <source>
        <dbReference type="EMBL" id="KAF9469262.1"/>
    </source>
</evidence>
<keyword evidence="20" id="KW-1185">Reference proteome</keyword>
<evidence type="ECO:0000256" key="13">
    <source>
        <dbReference type="PIRSR" id="PIRSR615500-1"/>
    </source>
</evidence>
<feature type="active site" description="Charge relay system" evidence="13 14">
    <location>
        <position position="201"/>
    </location>
</feature>
<dbReference type="InterPro" id="IPR008979">
    <property type="entry name" value="Galactose-bd-like_sf"/>
</dbReference>
<feature type="chain" id="PRO_5040484015" evidence="17">
    <location>
        <begin position="21"/>
        <end position="836"/>
    </location>
</feature>
<reference evidence="19" key="1">
    <citation type="submission" date="2020-11" db="EMBL/GenBank/DDBJ databases">
        <authorList>
            <consortium name="DOE Joint Genome Institute"/>
            <person name="Ahrendt S."/>
            <person name="Riley R."/>
            <person name="Andreopoulos W."/>
            <person name="Labutti K."/>
            <person name="Pangilinan J."/>
            <person name="Ruiz-Duenas F.J."/>
            <person name="Barrasa J.M."/>
            <person name="Sanchez-Garcia M."/>
            <person name="Camarero S."/>
            <person name="Miyauchi S."/>
            <person name="Serrano A."/>
            <person name="Linde D."/>
            <person name="Babiker R."/>
            <person name="Drula E."/>
            <person name="Ayuso-Fernandez I."/>
            <person name="Pacheco R."/>
            <person name="Padilla G."/>
            <person name="Ferreira P."/>
            <person name="Barriuso J."/>
            <person name="Kellner H."/>
            <person name="Castanera R."/>
            <person name="Alfaro M."/>
            <person name="Ramirez L."/>
            <person name="Pisabarro A.G."/>
            <person name="Kuo A."/>
            <person name="Tritt A."/>
            <person name="Lipzen A."/>
            <person name="He G."/>
            <person name="Yan M."/>
            <person name="Ng V."/>
            <person name="Cullen D."/>
            <person name="Martin F."/>
            <person name="Rosso M.-N."/>
            <person name="Henrissat B."/>
            <person name="Hibbett D."/>
            <person name="Martinez A.T."/>
            <person name="Grigoriev I.V."/>
        </authorList>
    </citation>
    <scope>NUCLEOTIDE SEQUENCE</scope>
    <source>
        <strain evidence="19">CBS 247.69</strain>
    </source>
</reference>
<evidence type="ECO:0000256" key="16">
    <source>
        <dbReference type="SAM" id="Phobius"/>
    </source>
</evidence>
<dbReference type="PROSITE" id="PS00138">
    <property type="entry name" value="SUBTILASE_SER"/>
    <property type="match status" value="1"/>
</dbReference>
<evidence type="ECO:0000256" key="10">
    <source>
        <dbReference type="ARBA" id="ARBA00023136"/>
    </source>
</evidence>
<feature type="active site" description="Charge relay system" evidence="13 14">
    <location>
        <position position="411"/>
    </location>
</feature>
<dbReference type="Gene3D" id="2.60.120.260">
    <property type="entry name" value="Galactose-binding domain-like"/>
    <property type="match status" value="1"/>
</dbReference>
<evidence type="ECO:0000256" key="14">
    <source>
        <dbReference type="PROSITE-ProRule" id="PRU01240"/>
    </source>
</evidence>
<dbReference type="GO" id="GO:0016485">
    <property type="term" value="P:protein processing"/>
    <property type="evidence" value="ECO:0007669"/>
    <property type="project" value="TreeGrafter"/>
</dbReference>
<feature type="region of interest" description="Disordered" evidence="15">
    <location>
        <begin position="665"/>
        <end position="687"/>
    </location>
</feature>
<dbReference type="GO" id="GO:0007323">
    <property type="term" value="P:peptide pheromone maturation"/>
    <property type="evidence" value="ECO:0007669"/>
    <property type="project" value="UniProtKB-ARBA"/>
</dbReference>
<gene>
    <name evidence="19" type="ORF">BDZ94DRAFT_1244087</name>
</gene>
<evidence type="ECO:0000256" key="17">
    <source>
        <dbReference type="SAM" id="SignalP"/>
    </source>
</evidence>
<dbReference type="InterPro" id="IPR023828">
    <property type="entry name" value="Peptidase_S8_Ser-AS"/>
</dbReference>
<keyword evidence="3 14" id="KW-0645">Protease</keyword>
<keyword evidence="12" id="KW-0325">Glycoprotein</keyword>
<dbReference type="Pfam" id="PF00082">
    <property type="entry name" value="Peptidase_S8"/>
    <property type="match status" value="1"/>
</dbReference>
<keyword evidence="11" id="KW-0865">Zymogen</keyword>
<comment type="subcellular location">
    <subcellularLocation>
        <location evidence="1">Membrane</location>
    </subcellularLocation>
</comment>
<dbReference type="Gene3D" id="3.40.50.200">
    <property type="entry name" value="Peptidase S8/S53 domain"/>
    <property type="match status" value="1"/>
</dbReference>
<evidence type="ECO:0000256" key="7">
    <source>
        <dbReference type="ARBA" id="ARBA00022825"/>
    </source>
</evidence>
<feature type="transmembrane region" description="Helical" evidence="16">
    <location>
        <begin position="705"/>
        <end position="725"/>
    </location>
</feature>
<dbReference type="FunFam" id="3.40.50.200:FF:000005">
    <property type="entry name" value="Proprotein convertase subtilisin/kexin type 7"/>
    <property type="match status" value="1"/>
</dbReference>
<feature type="domain" description="P/Homo B" evidence="18">
    <location>
        <begin position="487"/>
        <end position="633"/>
    </location>
</feature>
<evidence type="ECO:0000256" key="9">
    <source>
        <dbReference type="ARBA" id="ARBA00022989"/>
    </source>
</evidence>
<keyword evidence="7 14" id="KW-0720">Serine protease</keyword>
<evidence type="ECO:0000313" key="20">
    <source>
        <dbReference type="Proteomes" id="UP000807353"/>
    </source>
</evidence>
<evidence type="ECO:0000259" key="18">
    <source>
        <dbReference type="PROSITE" id="PS51829"/>
    </source>
</evidence>
<feature type="compositionally biased region" description="Low complexity" evidence="15">
    <location>
        <begin position="812"/>
        <end position="826"/>
    </location>
</feature>
<accession>A0A9P5YG06</accession>
<dbReference type="PANTHER" id="PTHR42884:SF14">
    <property type="entry name" value="NEUROENDOCRINE CONVERTASE 1"/>
    <property type="match status" value="1"/>
</dbReference>
<dbReference type="GO" id="GO:0000139">
    <property type="term" value="C:Golgi membrane"/>
    <property type="evidence" value="ECO:0007669"/>
    <property type="project" value="TreeGrafter"/>
</dbReference>
<dbReference type="Pfam" id="PF01483">
    <property type="entry name" value="P_proprotein"/>
    <property type="match status" value="1"/>
</dbReference>
<dbReference type="PROSITE" id="PS51892">
    <property type="entry name" value="SUBTILASE"/>
    <property type="match status" value="1"/>
</dbReference>
<dbReference type="GO" id="GO:0004252">
    <property type="term" value="F:serine-type endopeptidase activity"/>
    <property type="evidence" value="ECO:0007669"/>
    <property type="project" value="UniProtKB-UniRule"/>
</dbReference>
<organism evidence="19 20">
    <name type="scientific">Collybia nuda</name>
    <dbReference type="NCBI Taxonomy" id="64659"/>
    <lineage>
        <taxon>Eukaryota</taxon>
        <taxon>Fungi</taxon>
        <taxon>Dikarya</taxon>
        <taxon>Basidiomycota</taxon>
        <taxon>Agaricomycotina</taxon>
        <taxon>Agaricomycetes</taxon>
        <taxon>Agaricomycetidae</taxon>
        <taxon>Agaricales</taxon>
        <taxon>Tricholomatineae</taxon>
        <taxon>Clitocybaceae</taxon>
        <taxon>Collybia</taxon>
    </lineage>
</organism>
<feature type="compositionally biased region" description="Basic and acidic residues" evidence="15">
    <location>
        <begin position="760"/>
        <end position="769"/>
    </location>
</feature>
<dbReference type="EMBL" id="MU150230">
    <property type="protein sequence ID" value="KAF9469262.1"/>
    <property type="molecule type" value="Genomic_DNA"/>
</dbReference>
<dbReference type="PROSITE" id="PS00137">
    <property type="entry name" value="SUBTILASE_HIS"/>
    <property type="match status" value="1"/>
</dbReference>
<evidence type="ECO:0000256" key="15">
    <source>
        <dbReference type="SAM" id="MobiDB-lite"/>
    </source>
</evidence>
<dbReference type="InterPro" id="IPR036852">
    <property type="entry name" value="Peptidase_S8/S53_dom_sf"/>
</dbReference>
<name>A0A9P5YG06_9AGAR</name>
<dbReference type="PRINTS" id="PR00723">
    <property type="entry name" value="SUBTILISIN"/>
</dbReference>
<evidence type="ECO:0000256" key="4">
    <source>
        <dbReference type="ARBA" id="ARBA00022692"/>
    </source>
</evidence>
<evidence type="ECO:0000256" key="11">
    <source>
        <dbReference type="ARBA" id="ARBA00023145"/>
    </source>
</evidence>
<evidence type="ECO:0000256" key="1">
    <source>
        <dbReference type="ARBA" id="ARBA00004370"/>
    </source>
</evidence>
<feature type="active site" description="Charge relay system" evidence="13 14">
    <location>
        <position position="239"/>
    </location>
</feature>
<keyword evidence="8" id="KW-0106">Calcium</keyword>
<dbReference type="InterPro" id="IPR034182">
    <property type="entry name" value="Kexin/furin"/>
</dbReference>
<evidence type="ECO:0000256" key="12">
    <source>
        <dbReference type="ARBA" id="ARBA00023180"/>
    </source>
</evidence>
<dbReference type="AlphaFoldDB" id="A0A9P5YG06"/>
<dbReference type="InterPro" id="IPR002884">
    <property type="entry name" value="P_dom"/>
</dbReference>
<dbReference type="InterPro" id="IPR022398">
    <property type="entry name" value="Peptidase_S8_His-AS"/>
</dbReference>
<proteinExistence type="inferred from homology"/>
<evidence type="ECO:0000256" key="8">
    <source>
        <dbReference type="ARBA" id="ARBA00022837"/>
    </source>
</evidence>
<dbReference type="SUPFAM" id="SSF49785">
    <property type="entry name" value="Galactose-binding domain-like"/>
    <property type="match status" value="1"/>
</dbReference>
<dbReference type="InterPro" id="IPR015500">
    <property type="entry name" value="Peptidase_S8_subtilisin-rel"/>
</dbReference>